<dbReference type="PANTHER" id="PTHR30469:SF15">
    <property type="entry name" value="HLYD FAMILY OF SECRETION PROTEINS"/>
    <property type="match status" value="1"/>
</dbReference>
<dbReference type="PANTHER" id="PTHR30469">
    <property type="entry name" value="MULTIDRUG RESISTANCE PROTEIN MDTA"/>
    <property type="match status" value="1"/>
</dbReference>
<gene>
    <name evidence="2" type="ORF">C5O18_07355</name>
</gene>
<evidence type="ECO:0000259" key="1">
    <source>
        <dbReference type="Pfam" id="PF25967"/>
    </source>
</evidence>
<sequence>SPAASQPLRTYRARFAIRDLSADDRAALRLGMTAQVALAVAQGGSKGVVLPASALVKAGGEASVWLVGEAGKLVSQPVTVLAFQRDTVSVAGLDNGMQVVTAGVQKLDPAIRVRAVERTGAGLDLPAGPRS</sequence>
<dbReference type="AlphaFoldDB" id="A0A2P6ARP4"/>
<keyword evidence="3" id="KW-1185">Reference proteome</keyword>
<dbReference type="Pfam" id="PF25967">
    <property type="entry name" value="RND-MFP_C"/>
    <property type="match status" value="1"/>
</dbReference>
<proteinExistence type="predicted"/>
<evidence type="ECO:0000313" key="2">
    <source>
        <dbReference type="EMBL" id="PQA37674.1"/>
    </source>
</evidence>
<name>A0A2P6ARP4_9GAMM</name>
<dbReference type="Gene3D" id="2.40.420.20">
    <property type="match status" value="1"/>
</dbReference>
<organism evidence="2 3">
    <name type="scientific">Amnimonas aquatica</name>
    <dbReference type="NCBI Taxonomy" id="2094561"/>
    <lineage>
        <taxon>Bacteria</taxon>
        <taxon>Pseudomonadati</taxon>
        <taxon>Pseudomonadota</taxon>
        <taxon>Gammaproteobacteria</taxon>
        <taxon>Moraxellales</taxon>
        <taxon>Moraxellaceae</taxon>
        <taxon>Amnimonas</taxon>
    </lineage>
</organism>
<reference evidence="3" key="1">
    <citation type="submission" date="2018-02" db="EMBL/GenBank/DDBJ databases">
        <title>Genome sequencing of Solimonas sp. HR-BB.</title>
        <authorList>
            <person name="Lee Y."/>
            <person name="Jeon C.O."/>
        </authorList>
    </citation>
    <scope>NUCLEOTIDE SEQUENCE [LARGE SCALE GENOMIC DNA]</scope>
    <source>
        <strain evidence="3">HR-E</strain>
    </source>
</reference>
<dbReference type="EMBL" id="PTQZ01000178">
    <property type="protein sequence ID" value="PQA37674.1"/>
    <property type="molecule type" value="Genomic_DNA"/>
</dbReference>
<dbReference type="Proteomes" id="UP000243900">
    <property type="component" value="Unassembled WGS sequence"/>
</dbReference>
<comment type="caution">
    <text evidence="2">The sequence shown here is derived from an EMBL/GenBank/DDBJ whole genome shotgun (WGS) entry which is preliminary data.</text>
</comment>
<accession>A0A2P6ARP4</accession>
<dbReference type="InterPro" id="IPR058627">
    <property type="entry name" value="MdtA-like_C"/>
</dbReference>
<evidence type="ECO:0000313" key="3">
    <source>
        <dbReference type="Proteomes" id="UP000243900"/>
    </source>
</evidence>
<feature type="domain" description="Multidrug resistance protein MdtA-like C-terminal permuted SH3" evidence="1">
    <location>
        <begin position="48"/>
        <end position="106"/>
    </location>
</feature>
<dbReference type="GO" id="GO:0015562">
    <property type="term" value="F:efflux transmembrane transporter activity"/>
    <property type="evidence" value="ECO:0007669"/>
    <property type="project" value="TreeGrafter"/>
</dbReference>
<feature type="non-terminal residue" evidence="2">
    <location>
        <position position="1"/>
    </location>
</feature>
<protein>
    <recommendedName>
        <fullName evidence="1">Multidrug resistance protein MdtA-like C-terminal permuted SH3 domain-containing protein</fullName>
    </recommendedName>
</protein>
<dbReference type="GO" id="GO:1990281">
    <property type="term" value="C:efflux pump complex"/>
    <property type="evidence" value="ECO:0007669"/>
    <property type="project" value="TreeGrafter"/>
</dbReference>